<organism evidence="2 3">
    <name type="scientific">Thalassomonas actiniarum</name>
    <dbReference type="NCBI Taxonomy" id="485447"/>
    <lineage>
        <taxon>Bacteria</taxon>
        <taxon>Pseudomonadati</taxon>
        <taxon>Pseudomonadota</taxon>
        <taxon>Gammaproteobacteria</taxon>
        <taxon>Alteromonadales</taxon>
        <taxon>Colwelliaceae</taxon>
        <taxon>Thalassomonas</taxon>
    </lineage>
</organism>
<name>A0AAE9YRZ6_9GAMM</name>
<dbReference type="RefSeq" id="WP_160298371.1">
    <property type="nucleotide sequence ID" value="NZ_CP059735.1"/>
</dbReference>
<gene>
    <name evidence="2" type="ORF">SG35_000445</name>
</gene>
<dbReference type="Proteomes" id="UP000032568">
    <property type="component" value="Chromosome"/>
</dbReference>
<evidence type="ECO:0000313" key="2">
    <source>
        <dbReference type="EMBL" id="WDD99194.1"/>
    </source>
</evidence>
<evidence type="ECO:0000256" key="1">
    <source>
        <dbReference type="SAM" id="MobiDB-lite"/>
    </source>
</evidence>
<evidence type="ECO:0000313" key="3">
    <source>
        <dbReference type="Proteomes" id="UP000032568"/>
    </source>
</evidence>
<reference evidence="2 3" key="2">
    <citation type="journal article" date="2022" name="Mar. Drugs">
        <title>Bioassay-Guided Fractionation Leads to the Detection of Cholic Acid Generated by the Rare Thalassomonas sp.</title>
        <authorList>
            <person name="Pheiffer F."/>
            <person name="Schneider Y.K."/>
            <person name="Hansen E.H."/>
            <person name="Andersen J.H."/>
            <person name="Isaksson J."/>
            <person name="Busche T."/>
            <person name="R C."/>
            <person name="Kalinowski J."/>
            <person name="Zyl L.V."/>
            <person name="Trindade M."/>
        </authorList>
    </citation>
    <scope>NUCLEOTIDE SEQUENCE [LARGE SCALE GENOMIC DNA]</scope>
    <source>
        <strain evidence="2 3">A5K-106</strain>
    </source>
</reference>
<proteinExistence type="predicted"/>
<keyword evidence="3" id="KW-1185">Reference proteome</keyword>
<dbReference type="KEGG" id="tact:SG35_000445"/>
<dbReference type="AlphaFoldDB" id="A0AAE9YRZ6"/>
<accession>A0AAE9YRZ6</accession>
<reference evidence="2 3" key="1">
    <citation type="journal article" date="2015" name="Genome Announc.">
        <title>Draft Genome Sequences of Marine Isolates of Thalassomonas viridans and Thalassomonas actiniarum.</title>
        <authorList>
            <person name="Olonade I."/>
            <person name="van Zyl L.J."/>
            <person name="Trindade M."/>
        </authorList>
    </citation>
    <scope>NUCLEOTIDE SEQUENCE [LARGE SCALE GENOMIC DNA]</scope>
    <source>
        <strain evidence="2 3">A5K-106</strain>
    </source>
</reference>
<sequence>MHPFSLKKEHIQAVTGGKPDMNVTHSTKESGDPITLSIPEDGYDPRPEVM</sequence>
<protein>
    <submittedName>
        <fullName evidence="2">Uncharacterized protein</fullName>
    </submittedName>
</protein>
<feature type="region of interest" description="Disordered" evidence="1">
    <location>
        <begin position="1"/>
        <end position="50"/>
    </location>
</feature>
<feature type="compositionally biased region" description="Basic and acidic residues" evidence="1">
    <location>
        <begin position="1"/>
        <end position="11"/>
    </location>
</feature>
<dbReference type="EMBL" id="CP059735">
    <property type="protein sequence ID" value="WDD99194.1"/>
    <property type="molecule type" value="Genomic_DNA"/>
</dbReference>